<protein>
    <recommendedName>
        <fullName evidence="1">Putative competence-damage inducible protein</fullName>
    </recommendedName>
</protein>
<dbReference type="InterPro" id="IPR050101">
    <property type="entry name" value="CinA"/>
</dbReference>
<dbReference type="SUPFAM" id="SSF53218">
    <property type="entry name" value="Molybdenum cofactor biosynthesis proteins"/>
    <property type="match status" value="1"/>
</dbReference>
<dbReference type="Pfam" id="PF18146">
    <property type="entry name" value="CinA_KH"/>
    <property type="match status" value="1"/>
</dbReference>
<comment type="caution">
    <text evidence="3">The sequence shown here is derived from an EMBL/GenBank/DDBJ whole genome shotgun (WGS) entry which is preliminary data.</text>
</comment>
<dbReference type="SMART" id="SM00852">
    <property type="entry name" value="MoCF_biosynth"/>
    <property type="match status" value="1"/>
</dbReference>
<accession>A0A2K4FER9</accession>
<dbReference type="Proteomes" id="UP000242712">
    <property type="component" value="Unassembled WGS sequence"/>
</dbReference>
<dbReference type="PANTHER" id="PTHR13939:SF0">
    <property type="entry name" value="NMN AMIDOHYDROLASE-LIKE PROTEIN YFAY"/>
    <property type="match status" value="1"/>
</dbReference>
<dbReference type="Gene3D" id="3.40.980.10">
    <property type="entry name" value="MoaB/Mog-like domain"/>
    <property type="match status" value="1"/>
</dbReference>
<dbReference type="Pfam" id="PF00994">
    <property type="entry name" value="MoCF_biosynth"/>
    <property type="match status" value="1"/>
</dbReference>
<comment type="similarity">
    <text evidence="1">Belongs to the CinA family.</text>
</comment>
<dbReference type="InterPro" id="IPR001453">
    <property type="entry name" value="MoaB/Mog_dom"/>
</dbReference>
<gene>
    <name evidence="1" type="primary">cinA</name>
    <name evidence="3" type="ORF">CD039_03660</name>
</gene>
<sequence length="382" mass="42777">MKIGIIAVGSELLLGQINNTNGQYLSQLFNEIGHSVIEHAVIGDNPERLERVVRDMLDRYDTVVLTGGLGPTKDDLTKHTVAKVLNKELVIDSQALQYIESYFEEQHQTMTPNNRQQALVIEGSTVLENKEGMAPGMLIEDGAKRVVMLPGPPKENKPMARHELLPLLMDGEQSIFSEQLKFAGIGESRVETELIDLIDNQTNPTIAPLAGSHEVKIRLTANGENKAQCTQAIQPVKDEILSRIGQYYYGSDEVELEEAVMQQLNGTVALYDGVTDGMLYSRLKDYDATQQVKGMLPHSESWVQSTDAIDQQLAVSARIVRELFESEIGISVLYREGTVYLGILANDDLNVYDFKMTQKRNLLKTRTPNYVMIRLLNWLNVE</sequence>
<dbReference type="InterPro" id="IPR036653">
    <property type="entry name" value="CinA-like_C"/>
</dbReference>
<evidence type="ECO:0000313" key="4">
    <source>
        <dbReference type="Proteomes" id="UP000242712"/>
    </source>
</evidence>
<dbReference type="AlphaFoldDB" id="A0A2K4FER9"/>
<dbReference type="SUPFAM" id="SSF142433">
    <property type="entry name" value="CinA-like"/>
    <property type="match status" value="1"/>
</dbReference>
<dbReference type="PIRSF" id="PIRSF006728">
    <property type="entry name" value="CinA"/>
    <property type="match status" value="1"/>
</dbReference>
<proteinExistence type="inferred from homology"/>
<feature type="domain" description="MoaB/Mog" evidence="2">
    <location>
        <begin position="4"/>
        <end position="171"/>
    </location>
</feature>
<dbReference type="NCBIfam" id="TIGR00200">
    <property type="entry name" value="cinA_nterm"/>
    <property type="match status" value="1"/>
</dbReference>
<dbReference type="EMBL" id="PPPX01000001">
    <property type="protein sequence ID" value="POA09854.1"/>
    <property type="molecule type" value="Genomic_DNA"/>
</dbReference>
<dbReference type="CDD" id="cd00885">
    <property type="entry name" value="cinA"/>
    <property type="match status" value="1"/>
</dbReference>
<evidence type="ECO:0000313" key="3">
    <source>
        <dbReference type="EMBL" id="POA09854.1"/>
    </source>
</evidence>
<evidence type="ECO:0000259" key="2">
    <source>
        <dbReference type="SMART" id="SM00852"/>
    </source>
</evidence>
<dbReference type="InterPro" id="IPR041424">
    <property type="entry name" value="CinA_KH"/>
</dbReference>
<keyword evidence="4" id="KW-1185">Reference proteome</keyword>
<dbReference type="NCBIfam" id="TIGR00177">
    <property type="entry name" value="molyb_syn"/>
    <property type="match status" value="1"/>
</dbReference>
<dbReference type="PANTHER" id="PTHR13939">
    <property type="entry name" value="NICOTINAMIDE-NUCLEOTIDE AMIDOHYDROLASE PNCC"/>
    <property type="match status" value="1"/>
</dbReference>
<dbReference type="InterPro" id="IPR036425">
    <property type="entry name" value="MoaB/Mog-like_dom_sf"/>
</dbReference>
<organism evidence="3 4">
    <name type="scientific">Staphylococcus argensis</name>
    <dbReference type="NCBI Taxonomy" id="1607738"/>
    <lineage>
        <taxon>Bacteria</taxon>
        <taxon>Bacillati</taxon>
        <taxon>Bacillota</taxon>
        <taxon>Bacilli</taxon>
        <taxon>Bacillales</taxon>
        <taxon>Staphylococcaceae</taxon>
        <taxon>Staphylococcus</taxon>
    </lineage>
</organism>
<dbReference type="GeneID" id="98297437"/>
<dbReference type="RefSeq" id="WP_103371163.1">
    <property type="nucleotide sequence ID" value="NZ_CBCRVO010000001.1"/>
</dbReference>
<dbReference type="OrthoDB" id="9801454at2"/>
<dbReference type="HAMAP" id="MF_00226_B">
    <property type="entry name" value="CinA_B"/>
    <property type="match status" value="1"/>
</dbReference>
<evidence type="ECO:0000256" key="1">
    <source>
        <dbReference type="HAMAP-Rule" id="MF_00226"/>
    </source>
</evidence>
<dbReference type="InterPro" id="IPR008135">
    <property type="entry name" value="Competence-induced_CinA"/>
</dbReference>
<name>A0A2K4FER9_9STAP</name>
<dbReference type="Gene3D" id="3.30.70.2860">
    <property type="match status" value="1"/>
</dbReference>
<reference evidence="3 4" key="1">
    <citation type="submission" date="2017-08" db="EMBL/GenBank/DDBJ databases">
        <title>Draft genome sequences of 64 type strains of genus Staph aureus.</title>
        <authorList>
            <person name="Cole K."/>
            <person name="Golubchik T."/>
            <person name="Russell J."/>
            <person name="Foster D."/>
            <person name="Llewelyn M."/>
            <person name="Wilson D."/>
            <person name="Crook D."/>
            <person name="Paul J."/>
        </authorList>
    </citation>
    <scope>NUCLEOTIDE SEQUENCE [LARGE SCALE GENOMIC DNA]</scope>
    <source>
        <strain evidence="3 4">DSM 29875</strain>
    </source>
</reference>